<evidence type="ECO:0000313" key="2">
    <source>
        <dbReference type="EMBL" id="CAE8629496.1"/>
    </source>
</evidence>
<evidence type="ECO:0000256" key="1">
    <source>
        <dbReference type="SAM" id="MobiDB-lite"/>
    </source>
</evidence>
<dbReference type="Proteomes" id="UP000654075">
    <property type="component" value="Unassembled WGS sequence"/>
</dbReference>
<feature type="region of interest" description="Disordered" evidence="1">
    <location>
        <begin position="1"/>
        <end position="105"/>
    </location>
</feature>
<feature type="compositionally biased region" description="Basic and acidic residues" evidence="1">
    <location>
        <begin position="69"/>
        <end position="83"/>
    </location>
</feature>
<feature type="non-terminal residue" evidence="2">
    <location>
        <position position="1"/>
    </location>
</feature>
<evidence type="ECO:0000313" key="3">
    <source>
        <dbReference type="Proteomes" id="UP000654075"/>
    </source>
</evidence>
<feature type="non-terminal residue" evidence="2">
    <location>
        <position position="105"/>
    </location>
</feature>
<sequence length="105" mass="11242">AMPPRKYTVNHRGGGGKHVSSADDVAARNRGEESRYDQARTARAEGRKPDDPEDSKPKKEDEGEESAEEEKPAPKKVAEKKPAEGGYPATANPNAGGVKHVDHVG</sequence>
<feature type="compositionally biased region" description="Basic and acidic residues" evidence="1">
    <location>
        <begin position="25"/>
        <end position="61"/>
    </location>
</feature>
<dbReference type="OrthoDB" id="21120at2759"/>
<name>A0A813GVU1_POLGL</name>
<reference evidence="2" key="1">
    <citation type="submission" date="2021-02" db="EMBL/GenBank/DDBJ databases">
        <authorList>
            <person name="Dougan E. K."/>
            <person name="Rhodes N."/>
            <person name="Thang M."/>
            <person name="Chan C."/>
        </authorList>
    </citation>
    <scope>NUCLEOTIDE SEQUENCE</scope>
</reference>
<organism evidence="2 3">
    <name type="scientific">Polarella glacialis</name>
    <name type="common">Dinoflagellate</name>
    <dbReference type="NCBI Taxonomy" id="89957"/>
    <lineage>
        <taxon>Eukaryota</taxon>
        <taxon>Sar</taxon>
        <taxon>Alveolata</taxon>
        <taxon>Dinophyceae</taxon>
        <taxon>Suessiales</taxon>
        <taxon>Suessiaceae</taxon>
        <taxon>Polarella</taxon>
    </lineage>
</organism>
<keyword evidence="3" id="KW-1185">Reference proteome</keyword>
<protein>
    <submittedName>
        <fullName evidence="2">Uncharacterized protein</fullName>
    </submittedName>
</protein>
<accession>A0A813GVU1</accession>
<gene>
    <name evidence="2" type="ORF">PGLA1383_LOCUS45962</name>
</gene>
<dbReference type="EMBL" id="CAJNNV010029649">
    <property type="protein sequence ID" value="CAE8629496.1"/>
    <property type="molecule type" value="Genomic_DNA"/>
</dbReference>
<dbReference type="AlphaFoldDB" id="A0A813GVU1"/>
<comment type="caution">
    <text evidence="2">The sequence shown here is derived from an EMBL/GenBank/DDBJ whole genome shotgun (WGS) entry which is preliminary data.</text>
</comment>
<proteinExistence type="predicted"/>